<protein>
    <submittedName>
        <fullName evidence="2">Uncharacterized protein</fullName>
    </submittedName>
</protein>
<dbReference type="Proteomes" id="UP000008710">
    <property type="component" value="Plasmid pRHL3"/>
</dbReference>
<dbReference type="HOGENOM" id="CLU_2510494_0_0_11"/>
<dbReference type="AlphaFoldDB" id="Q0RV23"/>
<dbReference type="EMBL" id="CP000434">
    <property type="protein sequence ID" value="ABH00863.1"/>
    <property type="molecule type" value="Genomic_DNA"/>
</dbReference>
<accession>Q0RV23</accession>
<sequence length="85" mass="8907">MCHPFPCTTPTRLSAGLIGSLSADSSTQYRAGARAHSTGPLLQRIFTKASPICGGTPPTLGNEPTHKRVSRHQGSSCAATEKEQS</sequence>
<reference evidence="3" key="1">
    <citation type="journal article" date="2006" name="Proc. Natl. Acad. Sci. U.S.A.">
        <title>The complete genome of Rhodococcus sp. RHA1 provides insights into a catabolic powerhouse.</title>
        <authorList>
            <person name="McLeod M.P."/>
            <person name="Warren R.L."/>
            <person name="Hsiao W.W.L."/>
            <person name="Araki N."/>
            <person name="Myhre M."/>
            <person name="Fernandes C."/>
            <person name="Miyazawa D."/>
            <person name="Wong W."/>
            <person name="Lillquist A.L."/>
            <person name="Wang D."/>
            <person name="Dosanjh M."/>
            <person name="Hara H."/>
            <person name="Petrescu A."/>
            <person name="Morin R.D."/>
            <person name="Yang G."/>
            <person name="Stott J.M."/>
            <person name="Schein J.E."/>
            <person name="Shin H."/>
            <person name="Smailus D."/>
            <person name="Siddiqui A.S."/>
            <person name="Marra M.A."/>
            <person name="Jones S.J.M."/>
            <person name="Holt R."/>
            <person name="Brinkman F.S.L."/>
            <person name="Miyauchi K."/>
            <person name="Fukuda M."/>
            <person name="Davies J.E."/>
            <person name="Mohn W.W."/>
            <person name="Eltis L.D."/>
        </authorList>
    </citation>
    <scope>NUCLEOTIDE SEQUENCE [LARGE SCALE GENOMIC DNA]</scope>
    <source>
        <strain evidence="3">RHA1</strain>
    </source>
</reference>
<evidence type="ECO:0000313" key="2">
    <source>
        <dbReference type="EMBL" id="ABH00863.1"/>
    </source>
</evidence>
<geneLocation type="plasmid" evidence="2 3">
    <name>pRHL3</name>
</geneLocation>
<keyword evidence="2" id="KW-0614">Plasmid</keyword>
<organism evidence="2 3">
    <name type="scientific">Rhodococcus jostii (strain RHA1)</name>
    <dbReference type="NCBI Taxonomy" id="101510"/>
    <lineage>
        <taxon>Bacteria</taxon>
        <taxon>Bacillati</taxon>
        <taxon>Actinomycetota</taxon>
        <taxon>Actinomycetes</taxon>
        <taxon>Mycobacteriales</taxon>
        <taxon>Nocardiaceae</taxon>
        <taxon>Rhodococcus</taxon>
    </lineage>
</organism>
<dbReference type="KEGG" id="rha:RHA1_ro11216"/>
<proteinExistence type="predicted"/>
<feature type="region of interest" description="Disordered" evidence="1">
    <location>
        <begin position="53"/>
        <end position="85"/>
    </location>
</feature>
<gene>
    <name evidence="2" type="ordered locus">RHA1_ro11216</name>
</gene>
<evidence type="ECO:0000313" key="3">
    <source>
        <dbReference type="Proteomes" id="UP000008710"/>
    </source>
</evidence>
<name>Q0RV23_RHOJR</name>
<evidence type="ECO:0000256" key="1">
    <source>
        <dbReference type="SAM" id="MobiDB-lite"/>
    </source>
</evidence>